<accession>A0A511XQ83</accession>
<protein>
    <recommendedName>
        <fullName evidence="3">NADH:flavin oxidoreductase/NADH oxidase N-terminal domain-containing protein</fullName>
    </recommendedName>
</protein>
<dbReference type="EMBL" id="BJYG01000073">
    <property type="protein sequence ID" value="GEN65128.1"/>
    <property type="molecule type" value="Genomic_DNA"/>
</dbReference>
<dbReference type="Gene3D" id="3.20.20.70">
    <property type="entry name" value="Aldolase class I"/>
    <property type="match status" value="1"/>
</dbReference>
<evidence type="ECO:0000313" key="2">
    <source>
        <dbReference type="Proteomes" id="UP000321746"/>
    </source>
</evidence>
<comment type="caution">
    <text evidence="1">The sequence shown here is derived from an EMBL/GenBank/DDBJ whole genome shotgun (WGS) entry which is preliminary data.</text>
</comment>
<name>A0A511XQ83_9PROT</name>
<reference evidence="1 2" key="1">
    <citation type="submission" date="2019-07" db="EMBL/GenBank/DDBJ databases">
        <title>Whole genome shotgun sequence of Acetobacter oeni NBRC 105207.</title>
        <authorList>
            <person name="Hosoyama A."/>
            <person name="Uohara A."/>
            <person name="Ohji S."/>
            <person name="Ichikawa N."/>
        </authorList>
    </citation>
    <scope>NUCLEOTIDE SEQUENCE [LARGE SCALE GENOMIC DNA]</scope>
    <source>
        <strain evidence="1 2">NBRC 105207</strain>
    </source>
</reference>
<keyword evidence="2" id="KW-1185">Reference proteome</keyword>
<evidence type="ECO:0008006" key="3">
    <source>
        <dbReference type="Google" id="ProtNLM"/>
    </source>
</evidence>
<dbReference type="Proteomes" id="UP000321746">
    <property type="component" value="Unassembled WGS sequence"/>
</dbReference>
<dbReference type="SUPFAM" id="SSF51395">
    <property type="entry name" value="FMN-linked oxidoreductases"/>
    <property type="match status" value="1"/>
</dbReference>
<proteinExistence type="predicted"/>
<gene>
    <name evidence="1" type="ORF">AOE01nite_33520</name>
</gene>
<evidence type="ECO:0000313" key="1">
    <source>
        <dbReference type="EMBL" id="GEN65128.1"/>
    </source>
</evidence>
<organism evidence="1 2">
    <name type="scientific">Acetobacter oeni</name>
    <dbReference type="NCBI Taxonomy" id="304077"/>
    <lineage>
        <taxon>Bacteria</taxon>
        <taxon>Pseudomonadati</taxon>
        <taxon>Pseudomonadota</taxon>
        <taxon>Alphaproteobacteria</taxon>
        <taxon>Acetobacterales</taxon>
        <taxon>Acetobacteraceae</taxon>
        <taxon>Acetobacter</taxon>
    </lineage>
</organism>
<dbReference type="AlphaFoldDB" id="A0A511XQ83"/>
<dbReference type="InterPro" id="IPR013785">
    <property type="entry name" value="Aldolase_TIM"/>
</dbReference>
<sequence>MLFSPYSQAGLDRANRIIMPPMTRSRAARGNVTTPLITHVVHAQGGRIFARLSHVGRVSHTS</sequence>